<dbReference type="Pfam" id="PF00535">
    <property type="entry name" value="Glycos_transf_2"/>
    <property type="match status" value="1"/>
</dbReference>
<comment type="caution">
    <text evidence="16">The sequence shown here is derived from an EMBL/GenBank/DDBJ whole genome shotgun (WGS) entry which is preliminary data.</text>
</comment>
<dbReference type="InterPro" id="IPR035518">
    <property type="entry name" value="DPG_synthase"/>
</dbReference>
<feature type="compositionally biased region" description="Basic and acidic residues" evidence="13">
    <location>
        <begin position="158"/>
        <end position="172"/>
    </location>
</feature>
<keyword evidence="10 14" id="KW-1133">Transmembrane helix</keyword>
<dbReference type="SUPFAM" id="SSF53448">
    <property type="entry name" value="Nucleotide-diphospho-sugar transferases"/>
    <property type="match status" value="1"/>
</dbReference>
<keyword evidence="17" id="KW-1185">Reference proteome</keyword>
<evidence type="ECO:0000256" key="7">
    <source>
        <dbReference type="ARBA" id="ARBA00022692"/>
    </source>
</evidence>
<gene>
    <name evidence="16" type="ORF">NLU13_0789</name>
</gene>
<feature type="domain" description="Glycosyltransferase 2-like" evidence="15">
    <location>
        <begin position="176"/>
        <end position="258"/>
    </location>
</feature>
<evidence type="ECO:0000256" key="6">
    <source>
        <dbReference type="ARBA" id="ARBA00022679"/>
    </source>
</evidence>
<reference evidence="16" key="1">
    <citation type="submission" date="2022-10" db="EMBL/GenBank/DDBJ databases">
        <title>Determination and structural analysis of whole genome sequence of Sarocladium strictum F4-1.</title>
        <authorList>
            <person name="Hu L."/>
            <person name="Jiang Y."/>
        </authorList>
    </citation>
    <scope>NUCLEOTIDE SEQUENCE</scope>
    <source>
        <strain evidence="16">F4-1</strain>
    </source>
</reference>
<keyword evidence="11 14" id="KW-0472">Membrane</keyword>
<accession>A0AA39GR64</accession>
<evidence type="ECO:0000256" key="12">
    <source>
        <dbReference type="ARBA" id="ARBA00045097"/>
    </source>
</evidence>
<keyword evidence="8" id="KW-0256">Endoplasmic reticulum</keyword>
<evidence type="ECO:0000256" key="9">
    <source>
        <dbReference type="ARBA" id="ARBA00022968"/>
    </source>
</evidence>
<comment type="similarity">
    <text evidence="3">Belongs to the glycosyltransferase 2 family.</text>
</comment>
<proteinExistence type="inferred from homology"/>
<keyword evidence="7 14" id="KW-0812">Transmembrane</keyword>
<dbReference type="AlphaFoldDB" id="A0AA39GR64"/>
<keyword evidence="5" id="KW-0328">Glycosyltransferase</keyword>
<evidence type="ECO:0000256" key="14">
    <source>
        <dbReference type="SAM" id="Phobius"/>
    </source>
</evidence>
<sequence length="416" mass="45880">MELLSLPGRFFWPLWAWIEATPVHVLFVLLFFLLAFALLGLFALLHLFAPKPRPVLPSEKTYITSTSSGEVSSPKPLPCWYDRWLAERQVAEESIRPHEAFPTPDAGAIEPPQVHLSVVFPAYNEEERVLPTLEEAVAWLDEHVGRPDSGKPTSRPGSKRDSRSRGRGDKPMQEVSGYEIILVNDGSKDKTVDVVLKFAKENGLHDVLRVVSLEKNRGKGGGVTHGLRHVRGEYALFADADGASRFSDVSKLIEGCDEVVDGSLRGVAIGSRAHLVGSEAVVKRSLLRNFLMRCFHLVLTILTPPATSRIRDTQCGFKLFSRASLPHIVPYMHAEGWIFDIEMLMLAESAPATPILGSDGSVIGTSPGIKVAEVPIEWHEVGGSKLNVIQDSIKMAVGLAVLRASWMLGVYRRRLT</sequence>
<feature type="transmembrane region" description="Helical" evidence="14">
    <location>
        <begin position="20"/>
        <end position="48"/>
    </location>
</feature>
<evidence type="ECO:0000256" key="10">
    <source>
        <dbReference type="ARBA" id="ARBA00022989"/>
    </source>
</evidence>
<dbReference type="PANTHER" id="PTHR10859:SF91">
    <property type="entry name" value="DOLICHYL-PHOSPHATE BETA-GLUCOSYLTRANSFERASE"/>
    <property type="match status" value="1"/>
</dbReference>
<dbReference type="EMBL" id="JAPDFR010000001">
    <property type="protein sequence ID" value="KAK0391288.1"/>
    <property type="molecule type" value="Genomic_DNA"/>
</dbReference>
<evidence type="ECO:0000256" key="3">
    <source>
        <dbReference type="ARBA" id="ARBA00006739"/>
    </source>
</evidence>
<dbReference type="EC" id="2.4.1.117" evidence="4"/>
<evidence type="ECO:0000256" key="13">
    <source>
        <dbReference type="SAM" id="MobiDB-lite"/>
    </source>
</evidence>
<dbReference type="CDD" id="cd04188">
    <property type="entry name" value="DPG_synthase"/>
    <property type="match status" value="1"/>
</dbReference>
<evidence type="ECO:0000259" key="15">
    <source>
        <dbReference type="Pfam" id="PF00535"/>
    </source>
</evidence>
<comment type="pathway">
    <text evidence="2">Protein modification; protein glycosylation.</text>
</comment>
<evidence type="ECO:0000256" key="11">
    <source>
        <dbReference type="ARBA" id="ARBA00023136"/>
    </source>
</evidence>
<dbReference type="GO" id="GO:0005789">
    <property type="term" value="C:endoplasmic reticulum membrane"/>
    <property type="evidence" value="ECO:0007669"/>
    <property type="project" value="UniProtKB-SubCell"/>
</dbReference>
<evidence type="ECO:0000256" key="1">
    <source>
        <dbReference type="ARBA" id="ARBA00004389"/>
    </source>
</evidence>
<keyword evidence="6" id="KW-0808">Transferase</keyword>
<evidence type="ECO:0000256" key="8">
    <source>
        <dbReference type="ARBA" id="ARBA00022824"/>
    </source>
</evidence>
<dbReference type="GO" id="GO:0006487">
    <property type="term" value="P:protein N-linked glycosylation"/>
    <property type="evidence" value="ECO:0007669"/>
    <property type="project" value="TreeGrafter"/>
</dbReference>
<dbReference type="GO" id="GO:0004581">
    <property type="term" value="F:dolichyl-phosphate beta-glucosyltransferase activity"/>
    <property type="evidence" value="ECO:0007669"/>
    <property type="project" value="UniProtKB-EC"/>
</dbReference>
<dbReference type="InterPro" id="IPR001173">
    <property type="entry name" value="Glyco_trans_2-like"/>
</dbReference>
<evidence type="ECO:0000256" key="5">
    <source>
        <dbReference type="ARBA" id="ARBA00022676"/>
    </source>
</evidence>
<dbReference type="InterPro" id="IPR029044">
    <property type="entry name" value="Nucleotide-diphossugar_trans"/>
</dbReference>
<evidence type="ECO:0000256" key="2">
    <source>
        <dbReference type="ARBA" id="ARBA00004922"/>
    </source>
</evidence>
<dbReference type="Gene3D" id="3.90.550.10">
    <property type="entry name" value="Spore Coat Polysaccharide Biosynthesis Protein SpsA, Chain A"/>
    <property type="match status" value="1"/>
</dbReference>
<keyword evidence="9" id="KW-0735">Signal-anchor</keyword>
<evidence type="ECO:0000313" key="17">
    <source>
        <dbReference type="Proteomes" id="UP001175261"/>
    </source>
</evidence>
<protein>
    <recommendedName>
        <fullName evidence="4">dolichyl-phosphate beta-glucosyltransferase</fullName>
        <ecNumber evidence="4">2.4.1.117</ecNumber>
    </recommendedName>
</protein>
<organism evidence="16 17">
    <name type="scientific">Sarocladium strictum</name>
    <name type="common">Black bundle disease fungus</name>
    <name type="synonym">Acremonium strictum</name>
    <dbReference type="NCBI Taxonomy" id="5046"/>
    <lineage>
        <taxon>Eukaryota</taxon>
        <taxon>Fungi</taxon>
        <taxon>Dikarya</taxon>
        <taxon>Ascomycota</taxon>
        <taxon>Pezizomycotina</taxon>
        <taxon>Sordariomycetes</taxon>
        <taxon>Hypocreomycetidae</taxon>
        <taxon>Hypocreales</taxon>
        <taxon>Sarocladiaceae</taxon>
        <taxon>Sarocladium</taxon>
    </lineage>
</organism>
<feature type="region of interest" description="Disordered" evidence="13">
    <location>
        <begin position="143"/>
        <end position="173"/>
    </location>
</feature>
<dbReference type="Proteomes" id="UP001175261">
    <property type="component" value="Unassembled WGS sequence"/>
</dbReference>
<evidence type="ECO:0000256" key="4">
    <source>
        <dbReference type="ARBA" id="ARBA00012583"/>
    </source>
</evidence>
<evidence type="ECO:0000313" key="16">
    <source>
        <dbReference type="EMBL" id="KAK0391288.1"/>
    </source>
</evidence>
<comment type="catalytic activity">
    <reaction evidence="12">
        <text>a di-trans,poly-cis-dolichyl phosphate + UDP-alpha-D-glucose = a di-trans,poly-cis-dolichyl beta-D-glucosyl phosphate + UDP</text>
        <dbReference type="Rhea" id="RHEA:15401"/>
        <dbReference type="Rhea" id="RHEA-COMP:19498"/>
        <dbReference type="Rhea" id="RHEA-COMP:19502"/>
        <dbReference type="ChEBI" id="CHEBI:57525"/>
        <dbReference type="ChEBI" id="CHEBI:57683"/>
        <dbReference type="ChEBI" id="CHEBI:58223"/>
        <dbReference type="ChEBI" id="CHEBI:58885"/>
        <dbReference type="EC" id="2.4.1.117"/>
    </reaction>
    <physiologicalReaction direction="left-to-right" evidence="12">
        <dbReference type="Rhea" id="RHEA:15402"/>
    </physiologicalReaction>
</comment>
<name>A0AA39GR64_SARSR</name>
<comment type="subcellular location">
    <subcellularLocation>
        <location evidence="1">Endoplasmic reticulum membrane</location>
        <topology evidence="1">Single-pass membrane protein</topology>
    </subcellularLocation>
</comment>
<dbReference type="PANTHER" id="PTHR10859">
    <property type="entry name" value="GLYCOSYL TRANSFERASE"/>
    <property type="match status" value="1"/>
</dbReference>